<sequence>MHVRVNQISHAIYVFSKLEIRRKYYILALISYNRATMSLQLTQQAADRILHFMSLDQNAVGFRVAVKKMGCSGWGYDVALAHEITDSEITLEDKGVKLIVPKDAIDKVEGTVIDYEKQGINQIFVYKNPNATGSCGCGESFTTN</sequence>
<evidence type="ECO:0000313" key="3">
    <source>
        <dbReference type="EMBL" id="TDR22716.1"/>
    </source>
</evidence>
<reference evidence="3 4" key="1">
    <citation type="submission" date="2019-03" db="EMBL/GenBank/DDBJ databases">
        <title>Genomic Encyclopedia of Type Strains, Phase IV (KMG-IV): sequencing the most valuable type-strain genomes for metagenomic binning, comparative biology and taxonomic classification.</title>
        <authorList>
            <person name="Goeker M."/>
        </authorList>
    </citation>
    <scope>NUCLEOTIDE SEQUENCE [LARGE SCALE GENOMIC DNA]</scope>
    <source>
        <strain evidence="3 4">DSM 25488</strain>
    </source>
</reference>
<dbReference type="AlphaFoldDB" id="A0A4R6XSH4"/>
<dbReference type="OrthoDB" id="9801228at2"/>
<protein>
    <submittedName>
        <fullName evidence="3">Iron-binding apoprotein IscA</fullName>
    </submittedName>
</protein>
<dbReference type="NCBIfam" id="TIGR00049">
    <property type="entry name" value="iron-sulfur cluster assembly accessory protein"/>
    <property type="match status" value="1"/>
</dbReference>
<dbReference type="Proteomes" id="UP000295724">
    <property type="component" value="Unassembled WGS sequence"/>
</dbReference>
<proteinExistence type="inferred from homology"/>
<keyword evidence="4" id="KW-1185">Reference proteome</keyword>
<dbReference type="SUPFAM" id="SSF89360">
    <property type="entry name" value="HesB-like domain"/>
    <property type="match status" value="1"/>
</dbReference>
<dbReference type="InterPro" id="IPR050322">
    <property type="entry name" value="Fe-S_cluster_asmbl/transfer"/>
</dbReference>
<dbReference type="InterPro" id="IPR000361">
    <property type="entry name" value="ATAP_core_dom"/>
</dbReference>
<dbReference type="GO" id="GO:0051537">
    <property type="term" value="F:2 iron, 2 sulfur cluster binding"/>
    <property type="evidence" value="ECO:0007669"/>
    <property type="project" value="TreeGrafter"/>
</dbReference>
<name>A0A4R6XSH4_9GAMM</name>
<dbReference type="Gene3D" id="2.60.300.12">
    <property type="entry name" value="HesB-like domain"/>
    <property type="match status" value="1"/>
</dbReference>
<dbReference type="PROSITE" id="PS01152">
    <property type="entry name" value="HESB"/>
    <property type="match status" value="1"/>
</dbReference>
<gene>
    <name evidence="3" type="ORF">C8D91_1209</name>
</gene>
<evidence type="ECO:0000259" key="2">
    <source>
        <dbReference type="Pfam" id="PF01521"/>
    </source>
</evidence>
<dbReference type="EMBL" id="SNZB01000002">
    <property type="protein sequence ID" value="TDR22716.1"/>
    <property type="molecule type" value="Genomic_DNA"/>
</dbReference>
<feature type="domain" description="Core" evidence="2">
    <location>
        <begin position="37"/>
        <end position="139"/>
    </location>
</feature>
<dbReference type="InterPro" id="IPR017870">
    <property type="entry name" value="FeS_cluster_insertion_CS"/>
</dbReference>
<organism evidence="3 4">
    <name type="scientific">Marinicella litoralis</name>
    <dbReference type="NCBI Taxonomy" id="644220"/>
    <lineage>
        <taxon>Bacteria</taxon>
        <taxon>Pseudomonadati</taxon>
        <taxon>Pseudomonadota</taxon>
        <taxon>Gammaproteobacteria</taxon>
        <taxon>Lysobacterales</taxon>
        <taxon>Marinicellaceae</taxon>
        <taxon>Marinicella</taxon>
    </lineage>
</organism>
<dbReference type="PANTHER" id="PTHR10072">
    <property type="entry name" value="IRON-SULFUR CLUSTER ASSEMBLY PROTEIN"/>
    <property type="match status" value="1"/>
</dbReference>
<comment type="caution">
    <text evidence="3">The sequence shown here is derived from an EMBL/GenBank/DDBJ whole genome shotgun (WGS) entry which is preliminary data.</text>
</comment>
<evidence type="ECO:0000313" key="4">
    <source>
        <dbReference type="Proteomes" id="UP000295724"/>
    </source>
</evidence>
<dbReference type="InterPro" id="IPR016092">
    <property type="entry name" value="ATAP"/>
</dbReference>
<evidence type="ECO:0000256" key="1">
    <source>
        <dbReference type="ARBA" id="ARBA00006718"/>
    </source>
</evidence>
<dbReference type="PANTHER" id="PTHR10072:SF41">
    <property type="entry name" value="IRON-SULFUR CLUSTER ASSEMBLY 1 HOMOLOG, MITOCHONDRIAL"/>
    <property type="match status" value="1"/>
</dbReference>
<comment type="similarity">
    <text evidence="1">Belongs to the HesB/IscA family.</text>
</comment>
<dbReference type="Pfam" id="PF01521">
    <property type="entry name" value="Fe-S_biosyn"/>
    <property type="match status" value="1"/>
</dbReference>
<accession>A0A4R6XSH4</accession>
<dbReference type="GO" id="GO:0016226">
    <property type="term" value="P:iron-sulfur cluster assembly"/>
    <property type="evidence" value="ECO:0007669"/>
    <property type="project" value="InterPro"/>
</dbReference>
<dbReference type="GO" id="GO:0005829">
    <property type="term" value="C:cytosol"/>
    <property type="evidence" value="ECO:0007669"/>
    <property type="project" value="TreeGrafter"/>
</dbReference>
<dbReference type="InterPro" id="IPR035903">
    <property type="entry name" value="HesB-like_dom_sf"/>
</dbReference>